<feature type="transmembrane region" description="Helical" evidence="4">
    <location>
        <begin position="240"/>
        <end position="260"/>
    </location>
</feature>
<proteinExistence type="predicted"/>
<dbReference type="InterPro" id="IPR029787">
    <property type="entry name" value="Nucleotide_cyclase"/>
</dbReference>
<dbReference type="Pfam" id="PF00990">
    <property type="entry name" value="GGDEF"/>
    <property type="match status" value="1"/>
</dbReference>
<dbReference type="SMART" id="SM00267">
    <property type="entry name" value="GGDEF"/>
    <property type="match status" value="1"/>
</dbReference>
<dbReference type="EC" id="2.7.7.65" evidence="2"/>
<dbReference type="STRING" id="1860122.A9404_08320"/>
<dbReference type="InterPro" id="IPR043128">
    <property type="entry name" value="Rev_trsase/Diguanyl_cyclase"/>
</dbReference>
<feature type="transmembrane region" description="Helical" evidence="4">
    <location>
        <begin position="65"/>
        <end position="84"/>
    </location>
</feature>
<feature type="domain" description="GGDEF" evidence="5">
    <location>
        <begin position="310"/>
        <end position="462"/>
    </location>
</feature>
<keyword evidence="4" id="KW-1133">Transmembrane helix</keyword>
<comment type="cofactor">
    <cofactor evidence="1">
        <name>Mg(2+)</name>
        <dbReference type="ChEBI" id="CHEBI:18420"/>
    </cofactor>
</comment>
<keyword evidence="4" id="KW-0812">Transmembrane</keyword>
<feature type="transmembrane region" description="Helical" evidence="4">
    <location>
        <begin position="34"/>
        <end position="53"/>
    </location>
</feature>
<dbReference type="PANTHER" id="PTHR45138">
    <property type="entry name" value="REGULATORY COMPONENTS OF SENSORY TRANSDUCTION SYSTEM"/>
    <property type="match status" value="1"/>
</dbReference>
<dbReference type="AlphaFoldDB" id="A0A191ZHL6"/>
<dbReference type="GO" id="GO:0005886">
    <property type="term" value="C:plasma membrane"/>
    <property type="evidence" value="ECO:0007669"/>
    <property type="project" value="TreeGrafter"/>
</dbReference>
<dbReference type="CDD" id="cd01949">
    <property type="entry name" value="GGDEF"/>
    <property type="match status" value="1"/>
</dbReference>
<feature type="transmembrane region" description="Helical" evidence="4">
    <location>
        <begin position="185"/>
        <end position="204"/>
    </location>
</feature>
<dbReference type="InterPro" id="IPR000160">
    <property type="entry name" value="GGDEF_dom"/>
</dbReference>
<dbReference type="InterPro" id="IPR033424">
    <property type="entry name" value="MASE4"/>
</dbReference>
<feature type="transmembrane region" description="Helical" evidence="4">
    <location>
        <begin position="104"/>
        <end position="124"/>
    </location>
</feature>
<name>A0A191ZHL6_9GAMM</name>
<comment type="catalytic activity">
    <reaction evidence="3">
        <text>2 GTP = 3',3'-c-di-GMP + 2 diphosphate</text>
        <dbReference type="Rhea" id="RHEA:24898"/>
        <dbReference type="ChEBI" id="CHEBI:33019"/>
        <dbReference type="ChEBI" id="CHEBI:37565"/>
        <dbReference type="ChEBI" id="CHEBI:58805"/>
        <dbReference type="EC" id="2.7.7.65"/>
    </reaction>
</comment>
<sequence length="463" mass="50804">MLRVVSIVAALVILSTVLLFPLSARPLPVIEAYMPMYAMAVVLIEGLTAYFFAIQYRFTGWRFMAALSGAYGYVVVMVIFQVIVFPGVFSEMGLLDTGPQSAPWFWVTWHAGFPFFILIALLFYSPRPSPAPQLAVGRYRHLPGIILMLWPVIFGLIVALVVVSLGHRLPELVAGKSYSNIADSLLAPLVIALGLAALAACVYVTRMRDLLGLWLALALLAALGDVVLTLAAIARYSVGWYAARVLSLISSSMVLGFLIWEISGLYRQLLDSHRQLEDRVTYDGLTEAYNRGYFTSHLEKAMVLARQEGVPLSLLMIDADHFKGYNDHQGHQKGDQCLVAIVAAIKKVLRRAGDCVARYGGEEFVVVLPGANAHTAESIATQIHAQIALLQIPRFDGLSAHVTVSIGIATYDGQGGPMDSEDRDRENLAREDMDHEELIRRADAALYRAKHAGRNTSVIFDAA</sequence>
<evidence type="ECO:0000256" key="2">
    <source>
        <dbReference type="ARBA" id="ARBA00012528"/>
    </source>
</evidence>
<accession>A0A191ZHL6</accession>
<evidence type="ECO:0000313" key="6">
    <source>
        <dbReference type="EMBL" id="ANJ67386.1"/>
    </source>
</evidence>
<evidence type="ECO:0000256" key="1">
    <source>
        <dbReference type="ARBA" id="ARBA00001946"/>
    </source>
</evidence>
<dbReference type="GO" id="GO:0052621">
    <property type="term" value="F:diguanylate cyclase activity"/>
    <property type="evidence" value="ECO:0007669"/>
    <property type="project" value="UniProtKB-EC"/>
</dbReference>
<evidence type="ECO:0000256" key="3">
    <source>
        <dbReference type="ARBA" id="ARBA00034247"/>
    </source>
</evidence>
<dbReference type="InterPro" id="IPR050469">
    <property type="entry name" value="Diguanylate_Cyclase"/>
</dbReference>
<feature type="transmembrane region" description="Helical" evidence="4">
    <location>
        <begin position="145"/>
        <end position="165"/>
    </location>
</feature>
<dbReference type="SUPFAM" id="SSF55073">
    <property type="entry name" value="Nucleotide cyclase"/>
    <property type="match status" value="1"/>
</dbReference>
<gene>
    <name evidence="6" type="ORF">A9404_08320</name>
</gene>
<protein>
    <recommendedName>
        <fullName evidence="2">diguanylate cyclase</fullName>
        <ecNumber evidence="2">2.7.7.65</ecNumber>
    </recommendedName>
</protein>
<dbReference type="GO" id="GO:0043709">
    <property type="term" value="P:cell adhesion involved in single-species biofilm formation"/>
    <property type="evidence" value="ECO:0007669"/>
    <property type="project" value="TreeGrafter"/>
</dbReference>
<evidence type="ECO:0000313" key="7">
    <source>
        <dbReference type="Proteomes" id="UP000078596"/>
    </source>
</evidence>
<dbReference type="Gene3D" id="3.30.70.270">
    <property type="match status" value="1"/>
</dbReference>
<dbReference type="GO" id="GO:1902201">
    <property type="term" value="P:negative regulation of bacterial-type flagellum-dependent cell motility"/>
    <property type="evidence" value="ECO:0007669"/>
    <property type="project" value="TreeGrafter"/>
</dbReference>
<organism evidence="6 7">
    <name type="scientific">Halothiobacillus diazotrophicus</name>
    <dbReference type="NCBI Taxonomy" id="1860122"/>
    <lineage>
        <taxon>Bacteria</taxon>
        <taxon>Pseudomonadati</taxon>
        <taxon>Pseudomonadota</taxon>
        <taxon>Gammaproteobacteria</taxon>
        <taxon>Chromatiales</taxon>
        <taxon>Halothiobacillaceae</taxon>
        <taxon>Halothiobacillus</taxon>
    </lineage>
</organism>
<dbReference type="PROSITE" id="PS50887">
    <property type="entry name" value="GGDEF"/>
    <property type="match status" value="1"/>
</dbReference>
<evidence type="ECO:0000256" key="4">
    <source>
        <dbReference type="SAM" id="Phobius"/>
    </source>
</evidence>
<dbReference type="NCBIfam" id="TIGR00254">
    <property type="entry name" value="GGDEF"/>
    <property type="match status" value="1"/>
</dbReference>
<dbReference type="FunFam" id="3.30.70.270:FF:000001">
    <property type="entry name" value="Diguanylate cyclase domain protein"/>
    <property type="match status" value="1"/>
</dbReference>
<dbReference type="PANTHER" id="PTHR45138:SF9">
    <property type="entry name" value="DIGUANYLATE CYCLASE DGCM-RELATED"/>
    <property type="match status" value="1"/>
</dbReference>
<dbReference type="EMBL" id="CP016027">
    <property type="protein sequence ID" value="ANJ67386.1"/>
    <property type="molecule type" value="Genomic_DNA"/>
</dbReference>
<keyword evidence="7" id="KW-1185">Reference proteome</keyword>
<reference evidence="6 7" key="1">
    <citation type="submission" date="2016-06" db="EMBL/GenBank/DDBJ databases">
        <title>Insight into the functional genes involving in sulfur oxidation in Pearl River water.</title>
        <authorList>
            <person name="Luo J."/>
            <person name="Tan X."/>
            <person name="Lin W."/>
        </authorList>
    </citation>
    <scope>NUCLEOTIDE SEQUENCE [LARGE SCALE GENOMIC DNA]</scope>
    <source>
        <strain evidence="6 7">LS2</strain>
    </source>
</reference>
<dbReference type="KEGG" id="haz:A9404_08320"/>
<feature type="transmembrane region" description="Helical" evidence="4">
    <location>
        <begin position="211"/>
        <end position="234"/>
    </location>
</feature>
<dbReference type="Pfam" id="PF17158">
    <property type="entry name" value="MASE4"/>
    <property type="match status" value="1"/>
</dbReference>
<dbReference type="Proteomes" id="UP000078596">
    <property type="component" value="Chromosome"/>
</dbReference>
<evidence type="ECO:0000259" key="5">
    <source>
        <dbReference type="PROSITE" id="PS50887"/>
    </source>
</evidence>
<keyword evidence="4" id="KW-0472">Membrane</keyword>